<dbReference type="Proteomes" id="UP000565078">
    <property type="component" value="Unassembled WGS sequence"/>
</dbReference>
<comment type="caution">
    <text evidence="1">The sequence shown here is derived from an EMBL/GenBank/DDBJ whole genome shotgun (WGS) entry which is preliminary data.</text>
</comment>
<sequence length="160" mass="17838">MTYADDVKDISGGKNLRANAVASNNLGDFFNLKRASELKKQANTVIREVDLDTESFTFTWEWNGKTLTAAPEKLNKDLVYDFSFDGKTKRILEEVKSKSGSRITITLGEEETKQLYKIAEGIRKGVADEARIVSPVGQIFENNYKKLAEKLGITVVEGVV</sequence>
<gene>
    <name evidence="1" type="ORF">HA254_04905</name>
</gene>
<organism evidence="1 2">
    <name type="scientific">Candidatus Iainarchaeum sp</name>
    <dbReference type="NCBI Taxonomy" id="3101447"/>
    <lineage>
        <taxon>Archaea</taxon>
        <taxon>Candidatus Iainarchaeota</taxon>
        <taxon>Candidatus Iainarchaeia</taxon>
        <taxon>Candidatus Iainarchaeales</taxon>
        <taxon>Candidatus Iainarchaeaceae</taxon>
        <taxon>Candidatus Iainarchaeum</taxon>
    </lineage>
</organism>
<evidence type="ECO:0000313" key="1">
    <source>
        <dbReference type="EMBL" id="HIH09978.1"/>
    </source>
</evidence>
<dbReference type="EMBL" id="DUGC01000075">
    <property type="protein sequence ID" value="HIH09978.1"/>
    <property type="molecule type" value="Genomic_DNA"/>
</dbReference>
<name>A0A7J4IX36_9ARCH</name>
<accession>A0A7J4IX36</accession>
<reference evidence="2" key="1">
    <citation type="journal article" date="2020" name="bioRxiv">
        <title>A rank-normalized archaeal taxonomy based on genome phylogeny resolves widespread incomplete and uneven classifications.</title>
        <authorList>
            <person name="Rinke C."/>
            <person name="Chuvochina M."/>
            <person name="Mussig A.J."/>
            <person name="Chaumeil P.-A."/>
            <person name="Waite D.W."/>
            <person name="Whitman W.B."/>
            <person name="Parks D.H."/>
            <person name="Hugenholtz P."/>
        </authorList>
    </citation>
    <scope>NUCLEOTIDE SEQUENCE [LARGE SCALE GENOMIC DNA]</scope>
</reference>
<dbReference type="AlphaFoldDB" id="A0A7J4IX36"/>
<proteinExistence type="predicted"/>
<protein>
    <submittedName>
        <fullName evidence="1">Uncharacterized protein</fullName>
    </submittedName>
</protein>
<evidence type="ECO:0000313" key="2">
    <source>
        <dbReference type="Proteomes" id="UP000565078"/>
    </source>
</evidence>